<protein>
    <submittedName>
        <fullName evidence="1">Uncharacterized protein</fullName>
    </submittedName>
</protein>
<name>A0A6C0D081_9ZZZZ</name>
<sequence>MEKKQFVCLSGLPRSGSTLLSAILDQNPNIHAEGNSAVCQLMADVYISCTTPGKSIEQLMANNRDQTVHDLVSGIRGIYYKNVKKPIIVDKCRSWTLEGNFQMSKLFIDPNIKMIVLERSVTEIVKSFGKLYKKNNNNRLTVERLLAPMSEPLMRSIAGLEWAKKHNEHNNFLFITYNELINDTKSTIDKIYAFCGWEPFAHDFCNITNNHPENDEVYGLHGQHTIRAKVEKLENNIKLPEEVYKKCITIDKLLGYIK</sequence>
<organism evidence="1">
    <name type="scientific">viral metagenome</name>
    <dbReference type="NCBI Taxonomy" id="1070528"/>
    <lineage>
        <taxon>unclassified sequences</taxon>
        <taxon>metagenomes</taxon>
        <taxon>organismal metagenomes</taxon>
    </lineage>
</organism>
<dbReference type="Pfam" id="PF13469">
    <property type="entry name" value="Sulfotransfer_3"/>
    <property type="match status" value="1"/>
</dbReference>
<dbReference type="EMBL" id="MN739512">
    <property type="protein sequence ID" value="QHT09494.1"/>
    <property type="molecule type" value="Genomic_DNA"/>
</dbReference>
<dbReference type="AlphaFoldDB" id="A0A6C0D081"/>
<dbReference type="SUPFAM" id="SSF52540">
    <property type="entry name" value="P-loop containing nucleoside triphosphate hydrolases"/>
    <property type="match status" value="1"/>
</dbReference>
<dbReference type="InterPro" id="IPR027417">
    <property type="entry name" value="P-loop_NTPase"/>
</dbReference>
<evidence type="ECO:0000313" key="1">
    <source>
        <dbReference type="EMBL" id="QHT09494.1"/>
    </source>
</evidence>
<dbReference type="Gene3D" id="3.40.50.300">
    <property type="entry name" value="P-loop containing nucleotide triphosphate hydrolases"/>
    <property type="match status" value="1"/>
</dbReference>
<reference evidence="1" key="1">
    <citation type="journal article" date="2020" name="Nature">
        <title>Giant virus diversity and host interactions through global metagenomics.</title>
        <authorList>
            <person name="Schulz F."/>
            <person name="Roux S."/>
            <person name="Paez-Espino D."/>
            <person name="Jungbluth S."/>
            <person name="Walsh D.A."/>
            <person name="Denef V.J."/>
            <person name="McMahon K.D."/>
            <person name="Konstantinidis K.T."/>
            <person name="Eloe-Fadrosh E.A."/>
            <person name="Kyrpides N.C."/>
            <person name="Woyke T."/>
        </authorList>
    </citation>
    <scope>NUCLEOTIDE SEQUENCE</scope>
    <source>
        <strain evidence="1">GVMAG-M-3300023174-102</strain>
    </source>
</reference>
<accession>A0A6C0D081</accession>
<proteinExistence type="predicted"/>